<reference evidence="2" key="2">
    <citation type="submission" date="2020-05" db="UniProtKB">
        <authorList>
            <consortium name="EnsemblMetazoa"/>
        </authorList>
    </citation>
    <scope>IDENTIFICATION</scope>
    <source>
        <strain evidence="2">IAEA</strain>
    </source>
</reference>
<evidence type="ECO:0000256" key="1">
    <source>
        <dbReference type="SAM" id="SignalP"/>
    </source>
</evidence>
<dbReference type="EMBL" id="JXJN01015872">
    <property type="status" value="NOT_ANNOTATED_CDS"/>
    <property type="molecule type" value="Genomic_DNA"/>
</dbReference>
<evidence type="ECO:0000313" key="3">
    <source>
        <dbReference type="Proteomes" id="UP000092460"/>
    </source>
</evidence>
<dbReference type="VEuPathDB" id="VectorBase:GPPI032925"/>
<proteinExistence type="predicted"/>
<feature type="chain" id="PRO_5008404964" description="Secreted protein" evidence="1">
    <location>
        <begin position="28"/>
        <end position="69"/>
    </location>
</feature>
<accession>A0A1B0BKB8</accession>
<name>A0A1B0BKB8_9MUSC</name>
<keyword evidence="3" id="KW-1185">Reference proteome</keyword>
<dbReference type="AlphaFoldDB" id="A0A1B0BKB8"/>
<reference evidence="3" key="1">
    <citation type="submission" date="2015-01" db="EMBL/GenBank/DDBJ databases">
        <authorList>
            <person name="Aksoy S."/>
            <person name="Warren W."/>
            <person name="Wilson R.K."/>
        </authorList>
    </citation>
    <scope>NUCLEOTIDE SEQUENCE [LARGE SCALE GENOMIC DNA]</scope>
    <source>
        <strain evidence="3">IAEA</strain>
    </source>
</reference>
<sequence length="69" mass="7492">MLMGNSSGFSNLFVMCFLLLISVPVLVDNLSAVVVVEEAELPDDELPAQLFTAVTAKKLLVLCKGMFRC</sequence>
<keyword evidence="1" id="KW-0732">Signal</keyword>
<dbReference type="Proteomes" id="UP000092460">
    <property type="component" value="Unassembled WGS sequence"/>
</dbReference>
<evidence type="ECO:0008006" key="4">
    <source>
        <dbReference type="Google" id="ProtNLM"/>
    </source>
</evidence>
<organism evidence="2 3">
    <name type="scientific">Glossina palpalis gambiensis</name>
    <dbReference type="NCBI Taxonomy" id="67801"/>
    <lineage>
        <taxon>Eukaryota</taxon>
        <taxon>Metazoa</taxon>
        <taxon>Ecdysozoa</taxon>
        <taxon>Arthropoda</taxon>
        <taxon>Hexapoda</taxon>
        <taxon>Insecta</taxon>
        <taxon>Pterygota</taxon>
        <taxon>Neoptera</taxon>
        <taxon>Endopterygota</taxon>
        <taxon>Diptera</taxon>
        <taxon>Brachycera</taxon>
        <taxon>Muscomorpha</taxon>
        <taxon>Hippoboscoidea</taxon>
        <taxon>Glossinidae</taxon>
        <taxon>Glossina</taxon>
    </lineage>
</organism>
<dbReference type="EnsemblMetazoa" id="GPPI032925-RA">
    <property type="protein sequence ID" value="GPPI032925-PA"/>
    <property type="gene ID" value="GPPI032925"/>
</dbReference>
<feature type="signal peptide" evidence="1">
    <location>
        <begin position="1"/>
        <end position="27"/>
    </location>
</feature>
<protein>
    <recommendedName>
        <fullName evidence="4">Secreted protein</fullName>
    </recommendedName>
</protein>
<evidence type="ECO:0000313" key="2">
    <source>
        <dbReference type="EnsemblMetazoa" id="GPPI032925-PA"/>
    </source>
</evidence>